<keyword evidence="3" id="KW-1185">Reference proteome</keyword>
<feature type="region of interest" description="Disordered" evidence="1">
    <location>
        <begin position="1"/>
        <end position="37"/>
    </location>
</feature>
<sequence length="423" mass="46656">MRLQDGGRGPIYEKPRPPSLPGSGPSMSPSSDPAAPGALSLSVVESLSAVDPAAWDRCAGHDNPFVSHAFLLALEDSGSASVKTGWLPRHAVLHDDQGRLRACAPLYLKSHSYGEYVFDWGWAEAYERAGGRYYPKLQCAVPFTPATGPRLLVPADDPEADHLRDTLAAGLIEIARRLKVSSLHITFPSAAEVPVLEAQGMLVRLGMQYHWQNRGYASFDDFLAALSSRKRKTIRKERERANGQGVRIRTLTGAAIEPRHWQAFHGFYLDTVERKWGQAYLSADFFPRLGATMGERVVLVVGEDETSGEVVCGALNLLGTNTLYGRNWGSLSPYTYLHFEVCYYRAIDFAIEHGLTWVEAGAQGDHKISRGYLPRPTWSGHWIADTGFRRAVAAFVERERATLEGTMEALEDLGPFRCEGPAP</sequence>
<dbReference type="AlphaFoldDB" id="Q2RRI7"/>
<feature type="compositionally biased region" description="Low complexity" evidence="1">
    <location>
        <begin position="21"/>
        <end position="37"/>
    </location>
</feature>
<dbReference type="InterPro" id="IPR007434">
    <property type="entry name" value="FemAB-like"/>
</dbReference>
<accession>Q2RRI7</accession>
<protein>
    <recommendedName>
        <fullName evidence="4">N-acetyltransferase</fullName>
    </recommendedName>
</protein>
<dbReference type="PATRIC" id="fig|269796.9.peg.2562"/>
<dbReference type="HOGENOM" id="CLU_036032_1_1_5"/>
<dbReference type="InterPro" id="IPR016181">
    <property type="entry name" value="Acyl_CoA_acyltransferase"/>
</dbReference>
<proteinExistence type="predicted"/>
<evidence type="ECO:0000313" key="2">
    <source>
        <dbReference type="EMBL" id="ABC23258.1"/>
    </source>
</evidence>
<dbReference type="KEGG" id="rru:Rru_A2458"/>
<reference evidence="2 3" key="1">
    <citation type="journal article" date="2011" name="Stand. Genomic Sci.">
        <title>Complete genome sequence of Rhodospirillum rubrum type strain (S1).</title>
        <authorList>
            <person name="Munk A.C."/>
            <person name="Copeland A."/>
            <person name="Lucas S."/>
            <person name="Lapidus A."/>
            <person name="Del Rio T.G."/>
            <person name="Barry K."/>
            <person name="Detter J.C."/>
            <person name="Hammon N."/>
            <person name="Israni S."/>
            <person name="Pitluck S."/>
            <person name="Brettin T."/>
            <person name="Bruce D."/>
            <person name="Han C."/>
            <person name="Tapia R."/>
            <person name="Gilna P."/>
            <person name="Schmutz J."/>
            <person name="Larimer F."/>
            <person name="Land M."/>
            <person name="Kyrpides N.C."/>
            <person name="Mavromatis K."/>
            <person name="Richardson P."/>
            <person name="Rohde M."/>
            <person name="Goker M."/>
            <person name="Klenk H.P."/>
            <person name="Zhang Y."/>
            <person name="Roberts G.P."/>
            <person name="Reslewic S."/>
            <person name="Schwartz D.C."/>
        </authorList>
    </citation>
    <scope>NUCLEOTIDE SEQUENCE [LARGE SCALE GENOMIC DNA]</scope>
    <source>
        <strain evidence="3">ATCC 11170 / ATH 1.1.1 / DSM 467 / LMG 4362 / NCIMB 8255 / S1</strain>
    </source>
</reference>
<evidence type="ECO:0000256" key="1">
    <source>
        <dbReference type="SAM" id="MobiDB-lite"/>
    </source>
</evidence>
<name>Q2RRI7_RHORT</name>
<evidence type="ECO:0000313" key="3">
    <source>
        <dbReference type="Proteomes" id="UP000001929"/>
    </source>
</evidence>
<dbReference type="PANTHER" id="PTHR47017">
    <property type="entry name" value="ACYL-COA"/>
    <property type="match status" value="1"/>
</dbReference>
<gene>
    <name evidence="2" type="ordered locus">Rru_A2458</name>
</gene>
<dbReference type="EMBL" id="CP000230">
    <property type="protein sequence ID" value="ABC23258.1"/>
    <property type="molecule type" value="Genomic_DNA"/>
</dbReference>
<evidence type="ECO:0008006" key="4">
    <source>
        <dbReference type="Google" id="ProtNLM"/>
    </source>
</evidence>
<organism evidence="2 3">
    <name type="scientific">Rhodospirillum rubrum (strain ATCC 11170 / ATH 1.1.1 / DSM 467 / LMG 4362 / NCIMB 8255 / S1)</name>
    <dbReference type="NCBI Taxonomy" id="269796"/>
    <lineage>
        <taxon>Bacteria</taxon>
        <taxon>Pseudomonadati</taxon>
        <taxon>Pseudomonadota</taxon>
        <taxon>Alphaproteobacteria</taxon>
        <taxon>Rhodospirillales</taxon>
        <taxon>Rhodospirillaceae</taxon>
        <taxon>Rhodospirillum</taxon>
    </lineage>
</organism>
<dbReference type="Pfam" id="PF04339">
    <property type="entry name" value="FemAB_like"/>
    <property type="match status" value="1"/>
</dbReference>
<dbReference type="PANTHER" id="PTHR47017:SF1">
    <property type="entry name" value="ACYL-COA"/>
    <property type="match status" value="1"/>
</dbReference>
<dbReference type="eggNOG" id="COG3146">
    <property type="taxonomic scope" value="Bacteria"/>
</dbReference>
<dbReference type="Proteomes" id="UP000001929">
    <property type="component" value="Chromosome"/>
</dbReference>
<dbReference type="PhylomeDB" id="Q2RRI7"/>
<dbReference type="STRING" id="269796.Rru_A2458"/>
<dbReference type="Gene3D" id="3.40.630.30">
    <property type="match status" value="1"/>
</dbReference>
<dbReference type="EnsemblBacteria" id="ABC23258">
    <property type="protein sequence ID" value="ABC23258"/>
    <property type="gene ID" value="Rru_A2458"/>
</dbReference>
<dbReference type="SUPFAM" id="SSF55729">
    <property type="entry name" value="Acyl-CoA N-acyltransferases (Nat)"/>
    <property type="match status" value="1"/>
</dbReference>